<dbReference type="PROSITE" id="PS00092">
    <property type="entry name" value="N6_MTASE"/>
    <property type="match status" value="1"/>
</dbReference>
<keyword evidence="3" id="KW-0680">Restriction system</keyword>
<reference evidence="5" key="2">
    <citation type="submission" date="2006-04" db="EMBL/GenBank/DDBJ databases">
        <title>Method for cloning and expression of BsrGI restriction endonuclease and BsrGI methyltransferase in E. coli.</title>
        <authorList>
            <person name="Fang N.Y."/>
            <person name="Xu S.Y."/>
        </authorList>
    </citation>
    <scope>NUCLEOTIDE SEQUENCE</scope>
    <source>
        <strain evidence="5">GR75</strain>
    </source>
</reference>
<evidence type="ECO:0000259" key="4">
    <source>
        <dbReference type="Pfam" id="PF02384"/>
    </source>
</evidence>
<dbReference type="InterPro" id="IPR003356">
    <property type="entry name" value="DNA_methylase_A-5"/>
</dbReference>
<feature type="domain" description="DNA methylase adenine-specific" evidence="4">
    <location>
        <begin position="193"/>
        <end position="340"/>
    </location>
</feature>
<dbReference type="Pfam" id="PF02384">
    <property type="entry name" value="N6_Mtase"/>
    <property type="match status" value="1"/>
</dbReference>
<evidence type="ECO:0000256" key="1">
    <source>
        <dbReference type="ARBA" id="ARBA00022603"/>
    </source>
</evidence>
<dbReference type="InterPro" id="IPR050953">
    <property type="entry name" value="N4_N6_ade-DNA_methylase"/>
</dbReference>
<dbReference type="GO" id="GO:0003677">
    <property type="term" value="F:DNA binding"/>
    <property type="evidence" value="ECO:0007669"/>
    <property type="project" value="InterPro"/>
</dbReference>
<name>Q1PGP6_GEOSE</name>
<proteinExistence type="predicted"/>
<evidence type="ECO:0000256" key="2">
    <source>
        <dbReference type="ARBA" id="ARBA00022679"/>
    </source>
</evidence>
<dbReference type="GO" id="GO:0032259">
    <property type="term" value="P:methylation"/>
    <property type="evidence" value="ECO:0007669"/>
    <property type="project" value="UniProtKB-KW"/>
</dbReference>
<dbReference type="SUPFAM" id="SSF53335">
    <property type="entry name" value="S-adenosyl-L-methionine-dependent methyltransferases"/>
    <property type="match status" value="1"/>
</dbReference>
<dbReference type="GO" id="GO:0009307">
    <property type="term" value="P:DNA restriction-modification system"/>
    <property type="evidence" value="ECO:0007669"/>
    <property type="project" value="UniProtKB-KW"/>
</dbReference>
<evidence type="ECO:0000313" key="5">
    <source>
        <dbReference type="EMBL" id="ABE02417.1"/>
    </source>
</evidence>
<dbReference type="InterPro" id="IPR002052">
    <property type="entry name" value="DNA_methylase_N6_adenine_CS"/>
</dbReference>
<dbReference type="AlphaFoldDB" id="Q1PGP6"/>
<sequence>MIDLNKVRISLQDEKSNLSKMSKELIHIFYLRLLNPQESLKQIKDNWEKEFNFIYGDIKNNFSSNKKVKPQELANTYSINTENGEVDVFCLFYAIQTYFSLFIKLLTYKLLSGIKEDKVSFENYNFREFIVSILHGSYFENLGIENYCYTDWFCWIDECLDNEIESKIFNLLQELNKFDEINNLQEFISIHNNDNIKQMYEIIIPRQLRHALGEYYTPDWLALYTIENVIELSKKEVEEFNKTYLDPTCGSGTFLFKTIQRLRKSDIKLNKIIYSVRGFDVNPIAVLTAKTNYLISIIDLIKDKTVINLPVYNYDVINSPILKENKLLSVDINNVIYNIPLSILKDEHFKTFKKILIQSLKSNLNPEEFYNLLLEQKINLKNKAEVIEFYSKLLNSTNIKIRLIIAYLLINRLEAYKLDRVDIIIGNPPWVNWEYLPKEYREKSQHLWVEYGLFAMKGRDLSFSKEDISILITYLVIDKFLKDYGHLAFVIRQGIFKSAKNGIGFRRFQVGNDYYLKVKRVDDLSFIKPFENATNSTSVLFLQKNHKTEYPVPYYVWKKRNSVSKLTLRTYDELSDILTNVDIKEMIAFPSDKNDETSLWITIPEKTLSVITNVLGTNSYKARTGVFTGGANAVYWLEIKDKKTMVKY</sequence>
<dbReference type="PRINTS" id="PR00507">
    <property type="entry name" value="N12N6MTFRASE"/>
</dbReference>
<evidence type="ECO:0000256" key="3">
    <source>
        <dbReference type="ARBA" id="ARBA00022747"/>
    </source>
</evidence>
<keyword evidence="1 5" id="KW-0489">Methyltransferase</keyword>
<dbReference type="PANTHER" id="PTHR33841:SF4">
    <property type="entry name" value="RESTRICTION MODIFICATION SYSTEM DNA SPECIFICITY DOMAIN"/>
    <property type="match status" value="1"/>
</dbReference>
<keyword evidence="2 5" id="KW-0808">Transferase</keyword>
<dbReference type="EMBL" id="DQ441407">
    <property type="protein sequence ID" value="ABE02417.1"/>
    <property type="molecule type" value="Genomic_DNA"/>
</dbReference>
<dbReference type="REBASE" id="6507">
    <property type="entry name" value="M.BsrGI"/>
</dbReference>
<accession>Q1PGP6</accession>
<dbReference type="GO" id="GO:0008170">
    <property type="term" value="F:N-methyltransferase activity"/>
    <property type="evidence" value="ECO:0007669"/>
    <property type="project" value="InterPro"/>
</dbReference>
<organism evidence="5">
    <name type="scientific">Geobacillus stearothermophilus</name>
    <name type="common">Bacillus stearothermophilus</name>
    <dbReference type="NCBI Taxonomy" id="1422"/>
    <lineage>
        <taxon>Bacteria</taxon>
        <taxon>Bacillati</taxon>
        <taxon>Bacillota</taxon>
        <taxon>Bacilli</taxon>
        <taxon>Bacillales</taxon>
        <taxon>Anoxybacillaceae</taxon>
        <taxon>Geobacillus</taxon>
    </lineage>
</organism>
<dbReference type="InterPro" id="IPR029063">
    <property type="entry name" value="SAM-dependent_MTases_sf"/>
</dbReference>
<dbReference type="PANTHER" id="PTHR33841">
    <property type="entry name" value="DNA METHYLTRANSFERASE YEEA-RELATED"/>
    <property type="match status" value="1"/>
</dbReference>
<reference evidence="5" key="1">
    <citation type="submission" date="2006-03" db="EMBL/GenBank/DDBJ databases">
        <authorList>
            <person name="Xu S.-Y."/>
        </authorList>
    </citation>
    <scope>NUCLEOTIDE SEQUENCE</scope>
    <source>
        <strain evidence="5">GR75</strain>
    </source>
</reference>
<gene>
    <name evidence="5" type="primary">bsrGIM</name>
</gene>
<protein>
    <submittedName>
        <fullName evidence="5">BsrGI methyltransferase</fullName>
    </submittedName>
</protein>
<dbReference type="Gene3D" id="3.40.50.150">
    <property type="entry name" value="Vaccinia Virus protein VP39"/>
    <property type="match status" value="1"/>
</dbReference>
<dbReference type="GO" id="GO:0009007">
    <property type="term" value="F:site-specific DNA-methyltransferase (adenine-specific) activity"/>
    <property type="evidence" value="ECO:0007669"/>
    <property type="project" value="UniProtKB-EC"/>
</dbReference>